<dbReference type="PROSITE" id="PS00134">
    <property type="entry name" value="TRYPSIN_HIS"/>
    <property type="match status" value="1"/>
</dbReference>
<reference evidence="12" key="1">
    <citation type="submission" date="2021-02" db="EMBL/GenBank/DDBJ databases">
        <authorList>
            <person name="Nowell W R."/>
        </authorList>
    </citation>
    <scope>NUCLEOTIDE SEQUENCE</scope>
</reference>
<gene>
    <name evidence="12" type="ORF">CJN711_LOCUS26055</name>
</gene>
<name>A0A815RQQ2_9BILA</name>
<evidence type="ECO:0000256" key="3">
    <source>
        <dbReference type="ARBA" id="ARBA00022670"/>
    </source>
</evidence>
<keyword evidence="6 9" id="KW-0720">Serine protease</keyword>
<dbReference type="AlphaFoldDB" id="A0A815RQQ2"/>
<keyword evidence="5 9" id="KW-0378">Hydrolase</keyword>
<evidence type="ECO:0000259" key="11">
    <source>
        <dbReference type="PROSITE" id="PS50240"/>
    </source>
</evidence>
<dbReference type="PRINTS" id="PR00722">
    <property type="entry name" value="CHYMOTRYPSIN"/>
</dbReference>
<dbReference type="InterPro" id="IPR018114">
    <property type="entry name" value="TRYPSIN_HIS"/>
</dbReference>
<dbReference type="SMART" id="SM00020">
    <property type="entry name" value="Tryp_SPc"/>
    <property type="match status" value="1"/>
</dbReference>
<dbReference type="PROSITE" id="PS50240">
    <property type="entry name" value="TRYPSIN_DOM"/>
    <property type="match status" value="1"/>
</dbReference>
<dbReference type="Pfam" id="PF13330">
    <property type="entry name" value="Mucin2_WxxW"/>
    <property type="match status" value="2"/>
</dbReference>
<feature type="chain" id="PRO_5033020352" description="Peptidase S1 domain-containing protein" evidence="10">
    <location>
        <begin position="19"/>
        <end position="422"/>
    </location>
</feature>
<dbReference type="InterPro" id="IPR001314">
    <property type="entry name" value="Peptidase_S1A"/>
</dbReference>
<evidence type="ECO:0000256" key="8">
    <source>
        <dbReference type="ARBA" id="ARBA00023180"/>
    </source>
</evidence>
<evidence type="ECO:0000256" key="4">
    <source>
        <dbReference type="ARBA" id="ARBA00022729"/>
    </source>
</evidence>
<feature type="domain" description="Peptidase S1" evidence="11">
    <location>
        <begin position="184"/>
        <end position="422"/>
    </location>
</feature>
<evidence type="ECO:0000256" key="5">
    <source>
        <dbReference type="ARBA" id="ARBA00022801"/>
    </source>
</evidence>
<accession>A0A815RQQ2</accession>
<dbReference type="InterPro" id="IPR001254">
    <property type="entry name" value="Trypsin_dom"/>
</dbReference>
<keyword evidence="2" id="KW-0964">Secreted</keyword>
<evidence type="ECO:0000313" key="13">
    <source>
        <dbReference type="Proteomes" id="UP000663855"/>
    </source>
</evidence>
<evidence type="ECO:0000256" key="7">
    <source>
        <dbReference type="ARBA" id="ARBA00023157"/>
    </source>
</evidence>
<dbReference type="GO" id="GO:0004252">
    <property type="term" value="F:serine-type endopeptidase activity"/>
    <property type="evidence" value="ECO:0007669"/>
    <property type="project" value="InterPro"/>
</dbReference>
<evidence type="ECO:0000256" key="9">
    <source>
        <dbReference type="RuleBase" id="RU363034"/>
    </source>
</evidence>
<keyword evidence="8" id="KW-0325">Glycoprotein</keyword>
<dbReference type="Pfam" id="PF00089">
    <property type="entry name" value="Trypsin"/>
    <property type="match status" value="1"/>
</dbReference>
<dbReference type="Proteomes" id="UP000663855">
    <property type="component" value="Unassembled WGS sequence"/>
</dbReference>
<dbReference type="InterPro" id="IPR033116">
    <property type="entry name" value="TRYPSIN_SER"/>
</dbReference>
<dbReference type="EMBL" id="CAJNOV010012238">
    <property type="protein sequence ID" value="CAF1478981.1"/>
    <property type="molecule type" value="Genomic_DNA"/>
</dbReference>
<dbReference type="GO" id="GO:0005576">
    <property type="term" value="C:extracellular region"/>
    <property type="evidence" value="ECO:0007669"/>
    <property type="project" value="UniProtKB-SubCell"/>
</dbReference>
<evidence type="ECO:0000256" key="10">
    <source>
        <dbReference type="SAM" id="SignalP"/>
    </source>
</evidence>
<keyword evidence="7" id="KW-1015">Disulfide bond</keyword>
<comment type="subcellular location">
    <subcellularLocation>
        <location evidence="1">Secreted</location>
    </subcellularLocation>
</comment>
<dbReference type="PANTHER" id="PTHR24252">
    <property type="entry name" value="ACROSIN-RELATED"/>
    <property type="match status" value="1"/>
</dbReference>
<evidence type="ECO:0000256" key="6">
    <source>
        <dbReference type="ARBA" id="ARBA00022825"/>
    </source>
</evidence>
<dbReference type="FunFam" id="2.40.10.10:FF:000120">
    <property type="entry name" value="Putative serine protease"/>
    <property type="match status" value="1"/>
</dbReference>
<dbReference type="InterPro" id="IPR043504">
    <property type="entry name" value="Peptidase_S1_PA_chymotrypsin"/>
</dbReference>
<dbReference type="Gene3D" id="2.40.10.10">
    <property type="entry name" value="Trypsin-like serine proteases"/>
    <property type="match status" value="1"/>
</dbReference>
<dbReference type="PROSITE" id="PS00135">
    <property type="entry name" value="TRYPSIN_SER"/>
    <property type="match status" value="1"/>
</dbReference>
<dbReference type="PANTHER" id="PTHR24252:SF7">
    <property type="entry name" value="HYALIN"/>
    <property type="match status" value="1"/>
</dbReference>
<sequence>MLFWVVITALVCSSAIQAIPSVFFIYPQNLTPTGCTGTNSWTKWFNSAKPSGSENVDKELLATIQAANGRDISKPSGSENVDKELLATIQAANGRDICAKPQGIHVQSVSPLPGTGPFQGSWSMTNNIVTGFQSATAGLDFQVRFCCPNTDFVPTTTTTTTPRPMPSGTCGRAQIKHSIANSRIFGGSHATPNSWPWQVLYEERKPCGTNQICIGSCGGTLIDSRHVLTASHCIGNNNNPSAITITAGLHNKLNTETTRQVRAVERIFMHPDYNNQTTENDITILRLAQPVTFNTYVQPACLPGPEPSHDANVVLIGWGALKLGGGVYHELKQTQVKVIGECNKFWGQVDEDKQVCVGHAATGDSACQGDSGGPMLYERNGQWIVSGVASFVSASGCTTYSNSRPNVYVRVSAYLPWIKSIV</sequence>
<comment type="caution">
    <text evidence="12">The sequence shown here is derived from an EMBL/GenBank/DDBJ whole genome shotgun (WGS) entry which is preliminary data.</text>
</comment>
<feature type="signal peptide" evidence="10">
    <location>
        <begin position="1"/>
        <end position="18"/>
    </location>
</feature>
<evidence type="ECO:0000313" key="12">
    <source>
        <dbReference type="EMBL" id="CAF1478981.1"/>
    </source>
</evidence>
<evidence type="ECO:0000256" key="1">
    <source>
        <dbReference type="ARBA" id="ARBA00004613"/>
    </source>
</evidence>
<dbReference type="InterPro" id="IPR009003">
    <property type="entry name" value="Peptidase_S1_PA"/>
</dbReference>
<proteinExistence type="predicted"/>
<keyword evidence="4 10" id="KW-0732">Signal</keyword>
<protein>
    <recommendedName>
        <fullName evidence="11">Peptidase S1 domain-containing protein</fullName>
    </recommendedName>
</protein>
<dbReference type="SUPFAM" id="SSF50494">
    <property type="entry name" value="Trypsin-like serine proteases"/>
    <property type="match status" value="1"/>
</dbReference>
<dbReference type="InterPro" id="IPR025155">
    <property type="entry name" value="WxxW_domain"/>
</dbReference>
<organism evidence="12 13">
    <name type="scientific">Rotaria magnacalcarata</name>
    <dbReference type="NCBI Taxonomy" id="392030"/>
    <lineage>
        <taxon>Eukaryota</taxon>
        <taxon>Metazoa</taxon>
        <taxon>Spiralia</taxon>
        <taxon>Gnathifera</taxon>
        <taxon>Rotifera</taxon>
        <taxon>Eurotatoria</taxon>
        <taxon>Bdelloidea</taxon>
        <taxon>Philodinida</taxon>
        <taxon>Philodinidae</taxon>
        <taxon>Rotaria</taxon>
    </lineage>
</organism>
<dbReference type="GO" id="GO:0006508">
    <property type="term" value="P:proteolysis"/>
    <property type="evidence" value="ECO:0007669"/>
    <property type="project" value="UniProtKB-KW"/>
</dbReference>
<dbReference type="CDD" id="cd00190">
    <property type="entry name" value="Tryp_SPc"/>
    <property type="match status" value="1"/>
</dbReference>
<keyword evidence="3 9" id="KW-0645">Protease</keyword>
<evidence type="ECO:0000256" key="2">
    <source>
        <dbReference type="ARBA" id="ARBA00022525"/>
    </source>
</evidence>